<name>A0A0E3LTE0_METMZ</name>
<dbReference type="PATRIC" id="fig|213585.10.peg.187"/>
<organism evidence="3 4">
    <name type="scientific">Methanosarcina mazei S-6</name>
    <dbReference type="NCBI Taxonomy" id="213585"/>
    <lineage>
        <taxon>Archaea</taxon>
        <taxon>Methanobacteriati</taxon>
        <taxon>Methanobacteriota</taxon>
        <taxon>Stenosarchaea group</taxon>
        <taxon>Methanomicrobia</taxon>
        <taxon>Methanosarcinales</taxon>
        <taxon>Methanosarcinaceae</taxon>
        <taxon>Methanosarcina</taxon>
    </lineage>
</organism>
<reference evidence="3 4" key="1">
    <citation type="submission" date="2014-07" db="EMBL/GenBank/DDBJ databases">
        <title>Methanogenic archaea and the global carbon cycle.</title>
        <authorList>
            <person name="Henriksen J.R."/>
            <person name="Luke J."/>
            <person name="Reinhart S."/>
            <person name="Benedict M.N."/>
            <person name="Youngblut N.D."/>
            <person name="Metcalf M.E."/>
            <person name="Whitaker R.J."/>
            <person name="Metcalf W.W."/>
        </authorList>
    </citation>
    <scope>NUCLEOTIDE SEQUENCE [LARGE SCALE GENOMIC DNA]</scope>
    <source>
        <strain evidence="3 4">S-6</strain>
    </source>
</reference>
<dbReference type="PANTHER" id="PTHR12526:SF625">
    <property type="entry name" value="PHOSPHATIDYLINOSITOL GLYCAN-CLASS A"/>
    <property type="match status" value="1"/>
</dbReference>
<dbReference type="GeneID" id="24837743"/>
<keyword evidence="3" id="KW-0328">Glycosyltransferase</keyword>
<gene>
    <name evidence="3" type="ORF">MSMAS_0160</name>
</gene>
<dbReference type="SUPFAM" id="SSF53756">
    <property type="entry name" value="UDP-Glycosyltransferase/glycogen phosphorylase"/>
    <property type="match status" value="1"/>
</dbReference>
<evidence type="ECO:0000313" key="3">
    <source>
        <dbReference type="EMBL" id="AKB63356.1"/>
    </source>
</evidence>
<sequence>MKICMYTSEFPPDIGGISTYVYNLSKKLVERGHEVTVITRGTWRKTYYEKIEGISVYRVRFIPFFPSPFKIHEIYVTKLLKSLKFDFDLIHLHGYFLPVKPVFNSSLPVIFTSHGNSTKKLDSMEVKTLHFFIVKLLRKYLFKVEQEIVQKSDILTAVSNSSANNFRMYHSIKREISIVHNGVDTDFFTPPENRSNLKSVLYTGRFEVFKGLFDLIECSSIVCKKYPDVKFILVGTGTILENLKKQVKKLGLEDNVIFTGSLSRSQIIEYYKNATIFVLPSYREGFPTSLMEAMSCGVPSVATDVEGCDELIEDGENGILVPPKNPEKLAESIIYLLENEEFRNRIGINARDHIVRNYDWETITDGFEKLYYRLSSRDA</sequence>
<dbReference type="Pfam" id="PF00534">
    <property type="entry name" value="Glycos_transf_1"/>
    <property type="match status" value="1"/>
</dbReference>
<dbReference type="Proteomes" id="UP000033097">
    <property type="component" value="Chromosome"/>
</dbReference>
<dbReference type="InterPro" id="IPR001296">
    <property type="entry name" value="Glyco_trans_1"/>
</dbReference>
<dbReference type="AlphaFoldDB" id="A0A0E3LTE0"/>
<dbReference type="STRING" id="213585.MSMAS_0160"/>
<proteinExistence type="predicted"/>
<dbReference type="GO" id="GO:0016757">
    <property type="term" value="F:glycosyltransferase activity"/>
    <property type="evidence" value="ECO:0007669"/>
    <property type="project" value="UniProtKB-KW"/>
</dbReference>
<dbReference type="Gene3D" id="3.40.50.2000">
    <property type="entry name" value="Glycogen Phosphorylase B"/>
    <property type="match status" value="2"/>
</dbReference>
<dbReference type="Pfam" id="PF13439">
    <property type="entry name" value="Glyco_transf_4"/>
    <property type="match status" value="1"/>
</dbReference>
<dbReference type="InterPro" id="IPR028098">
    <property type="entry name" value="Glyco_trans_4-like_N"/>
</dbReference>
<accession>A0A0E3LTE0</accession>
<dbReference type="PANTHER" id="PTHR12526">
    <property type="entry name" value="GLYCOSYLTRANSFERASE"/>
    <property type="match status" value="1"/>
</dbReference>
<dbReference type="KEGG" id="mmj:MSMAS_0160"/>
<feature type="domain" description="Glycosyl transferase family 1" evidence="1">
    <location>
        <begin position="193"/>
        <end position="352"/>
    </location>
</feature>
<dbReference type="CDD" id="cd03801">
    <property type="entry name" value="GT4_PimA-like"/>
    <property type="match status" value="1"/>
</dbReference>
<dbReference type="RefSeq" id="WP_011033091.1">
    <property type="nucleotide sequence ID" value="NZ_CP009512.1"/>
</dbReference>
<evidence type="ECO:0000313" key="4">
    <source>
        <dbReference type="Proteomes" id="UP000033097"/>
    </source>
</evidence>
<dbReference type="EMBL" id="CP009512">
    <property type="protein sequence ID" value="AKB63356.1"/>
    <property type="molecule type" value="Genomic_DNA"/>
</dbReference>
<evidence type="ECO:0000259" key="1">
    <source>
        <dbReference type="Pfam" id="PF00534"/>
    </source>
</evidence>
<dbReference type="EC" id="2.4.1.-" evidence="3"/>
<feature type="domain" description="Glycosyltransferase subfamily 4-like N-terminal" evidence="2">
    <location>
        <begin position="14"/>
        <end position="186"/>
    </location>
</feature>
<protein>
    <submittedName>
        <fullName evidence="3">Lipid carrier: UDP-N-acetylgalactosaminyltransferase</fullName>
        <ecNumber evidence="3">2.4.1.-</ecNumber>
    </submittedName>
</protein>
<evidence type="ECO:0000259" key="2">
    <source>
        <dbReference type="Pfam" id="PF13439"/>
    </source>
</evidence>
<keyword evidence="3" id="KW-0808">Transferase</keyword>
<dbReference type="HOGENOM" id="CLU_009583_2_1_2"/>